<protein>
    <submittedName>
        <fullName evidence="3">C6 transcription factor</fullName>
    </submittedName>
</protein>
<dbReference type="AlphaFoldDB" id="A0A9P7R9J9"/>
<proteinExistence type="predicted"/>
<dbReference type="InterPro" id="IPR001138">
    <property type="entry name" value="Zn2Cys6_DnaBD"/>
</dbReference>
<dbReference type="CDD" id="cd00067">
    <property type="entry name" value="GAL4"/>
    <property type="match status" value="1"/>
</dbReference>
<dbReference type="GO" id="GO:0000981">
    <property type="term" value="F:DNA-binding transcription factor activity, RNA polymerase II-specific"/>
    <property type="evidence" value="ECO:0007669"/>
    <property type="project" value="InterPro"/>
</dbReference>
<name>A0A9P7R9J9_9PEZI</name>
<dbReference type="PANTHER" id="PTHR37534">
    <property type="entry name" value="TRANSCRIPTIONAL ACTIVATOR PROTEIN UGA3"/>
    <property type="match status" value="1"/>
</dbReference>
<organism evidence="3 4">
    <name type="scientific">Colletotrichum scovillei</name>
    <dbReference type="NCBI Taxonomy" id="1209932"/>
    <lineage>
        <taxon>Eukaryota</taxon>
        <taxon>Fungi</taxon>
        <taxon>Dikarya</taxon>
        <taxon>Ascomycota</taxon>
        <taxon>Pezizomycotina</taxon>
        <taxon>Sordariomycetes</taxon>
        <taxon>Hypocreomycetidae</taxon>
        <taxon>Glomerellales</taxon>
        <taxon>Glomerellaceae</taxon>
        <taxon>Colletotrichum</taxon>
        <taxon>Colletotrichum acutatum species complex</taxon>
    </lineage>
</organism>
<gene>
    <name evidence="3" type="ORF">JMJ77_002418</name>
</gene>
<dbReference type="GO" id="GO:0008270">
    <property type="term" value="F:zinc ion binding"/>
    <property type="evidence" value="ECO:0007669"/>
    <property type="project" value="InterPro"/>
</dbReference>
<feature type="compositionally biased region" description="Polar residues" evidence="2">
    <location>
        <begin position="99"/>
        <end position="111"/>
    </location>
</feature>
<sequence>MAPPKNRIRKFHRRSKNGCSTCKQRHVRCDERKPLWYAPLSHLPCPCPLNNARAPQLPLVKRPARGGPAHYPSNDYLTSALATGKDCVYPDVEPDEESQSGSLPESRSGSELTVVPAEEASIITNVVSNQPFAGFSCDYQMSAMSQWLWHQFTAFYVRGQTPVERGQNLCSVQRTLLHPGLLHGCLAVAACQWAWVTGSLEHVKVPFLYHKTAAYEFAKQQLSESEETVSDTAIFAIASLALTEGAVGDLDASSKHLRGLHRLTLRKNGYNLMRSNLAQQMLQMAGDRLRLGEVNVIHDAISADFQPSIIALLFTSLWDMESLPPRQAPRYGWWEGDETPTDRLWQDYTKNLNWELSRGFDPERNIATMLNGDAKSSRASYIATFFYLVMAVNDSEMDCVLTVWLLEQLIDDVCDKEEEMIAGTFSRSLWLWSVLFGAAVAYTGRPITATGREQLARWTELYAAKLSLASNVLQLDSWHDAKTVLAEVAWTEGSDAEGRLQDIWEAAVLRRKGSAHRVHEVGVTTSVAESQ</sequence>
<evidence type="ECO:0000313" key="3">
    <source>
        <dbReference type="EMBL" id="KAG7051802.1"/>
    </source>
</evidence>
<dbReference type="EMBL" id="JAESDN010000004">
    <property type="protein sequence ID" value="KAG7051802.1"/>
    <property type="molecule type" value="Genomic_DNA"/>
</dbReference>
<evidence type="ECO:0000313" key="4">
    <source>
        <dbReference type="Proteomes" id="UP000699042"/>
    </source>
</evidence>
<accession>A0A9P7R9J9</accession>
<keyword evidence="1" id="KW-0539">Nucleus</keyword>
<evidence type="ECO:0000256" key="2">
    <source>
        <dbReference type="SAM" id="MobiDB-lite"/>
    </source>
</evidence>
<dbReference type="Proteomes" id="UP000699042">
    <property type="component" value="Unassembled WGS sequence"/>
</dbReference>
<feature type="region of interest" description="Disordered" evidence="2">
    <location>
        <begin position="91"/>
        <end position="111"/>
    </location>
</feature>
<dbReference type="PANTHER" id="PTHR37534:SF46">
    <property type="entry name" value="ZN(II)2CYS6 TRANSCRIPTION FACTOR (EUROFUNG)"/>
    <property type="match status" value="1"/>
</dbReference>
<evidence type="ECO:0000256" key="1">
    <source>
        <dbReference type="ARBA" id="ARBA00023242"/>
    </source>
</evidence>
<keyword evidence="4" id="KW-1185">Reference proteome</keyword>
<comment type="caution">
    <text evidence="3">The sequence shown here is derived from an EMBL/GenBank/DDBJ whole genome shotgun (WGS) entry which is preliminary data.</text>
</comment>
<reference evidence="3" key="1">
    <citation type="submission" date="2021-05" db="EMBL/GenBank/DDBJ databases">
        <title>Comparative genomics of three Colletotrichum scovillei strains and genetic complementation revealed genes involved fungal growth and virulence on chili pepper.</title>
        <authorList>
            <person name="Hsieh D.-K."/>
            <person name="Chuang S.-C."/>
            <person name="Chen C.-Y."/>
            <person name="Chao Y.-T."/>
            <person name="Lu M.-Y.J."/>
            <person name="Lee M.-H."/>
            <person name="Shih M.-C."/>
        </authorList>
    </citation>
    <scope>NUCLEOTIDE SEQUENCE</scope>
    <source>
        <strain evidence="3">Coll-153</strain>
    </source>
</reference>